<dbReference type="RefSeq" id="WP_286650151.1">
    <property type="nucleotide sequence ID" value="NZ_JACAGK010000001.1"/>
</dbReference>
<evidence type="ECO:0000256" key="1">
    <source>
        <dbReference type="SAM" id="SignalP"/>
    </source>
</evidence>
<keyword evidence="3" id="KW-1185">Reference proteome</keyword>
<reference evidence="2" key="1">
    <citation type="submission" date="2020-06" db="EMBL/GenBank/DDBJ databases">
        <authorList>
            <person name="Dong N."/>
        </authorList>
    </citation>
    <scope>NUCLEOTIDE SEQUENCE</scope>
    <source>
        <strain evidence="2">R1692</strain>
    </source>
</reference>
<feature type="chain" id="PRO_5047452994" description="WG repeat-containing protein" evidence="1">
    <location>
        <begin position="21"/>
        <end position="364"/>
    </location>
</feature>
<evidence type="ECO:0008006" key="4">
    <source>
        <dbReference type="Google" id="ProtNLM"/>
    </source>
</evidence>
<evidence type="ECO:0000313" key="3">
    <source>
        <dbReference type="Proteomes" id="UP001170954"/>
    </source>
</evidence>
<evidence type="ECO:0000313" key="2">
    <source>
        <dbReference type="EMBL" id="MDM1046797.1"/>
    </source>
</evidence>
<protein>
    <recommendedName>
        <fullName evidence="4">WG repeat-containing protein</fullName>
    </recommendedName>
</protein>
<sequence length="364" mass="42321">MKKIYFLLFAVLFIVSATFAQGSSDAWLRCYNVDSTLVGFKDKNGKLMIQTKYIPSMTIADEFDKIISAVEEDDDQWKAYYITKQGRIVGRDSLYFFDNTSDCENEGFIRFKARDTEKIGIFNSNGDITVPAEYNGLTKVRNGLLVGLKGATKVYDKDSQGNTIEEHYGWENGKEILIDTLNNLLVENFPYNDKLNYYSLEIADKPSADSIRDSFKGVNGKFYSFINYEREAEQVIREYLQKGLTPERVEELCFQEVTYWEKDAGWLPLPKKEFVKRFYKQLEDNLHQLNIKPKTYFISLDGLNPFIFDTPLYAKYFDNCGFSNEWRYPTVNLVLDNSDESARPQTHMHFLRTDDGFKLIMVSF</sequence>
<reference evidence="2" key="2">
    <citation type="journal article" date="2022" name="Sci. Total Environ.">
        <title>Prevalence, transmission, and molecular epidemiology of tet(X)-positive bacteria among humans, animals, and environmental niches in China: An epidemiological, and genomic-based study.</title>
        <authorList>
            <person name="Dong N."/>
            <person name="Zeng Y."/>
            <person name="Cai C."/>
            <person name="Sun C."/>
            <person name="Lu J."/>
            <person name="Liu C."/>
            <person name="Zhou H."/>
            <person name="Sun Q."/>
            <person name="Shu L."/>
            <person name="Wang H."/>
            <person name="Wang Y."/>
            <person name="Wang S."/>
            <person name="Wu C."/>
            <person name="Chan E.W."/>
            <person name="Chen G."/>
            <person name="Shen Z."/>
            <person name="Chen S."/>
            <person name="Zhang R."/>
        </authorList>
    </citation>
    <scope>NUCLEOTIDE SEQUENCE</scope>
    <source>
        <strain evidence="2">R1692</strain>
    </source>
</reference>
<dbReference type="EMBL" id="JACAGK010000001">
    <property type="protein sequence ID" value="MDM1046797.1"/>
    <property type="molecule type" value="Genomic_DNA"/>
</dbReference>
<gene>
    <name evidence="2" type="ORF">HX018_00840</name>
</gene>
<accession>A0ABT7NHY6</accession>
<name>A0ABT7NHY6_9SPHI</name>
<keyword evidence="1" id="KW-0732">Signal</keyword>
<organism evidence="2 3">
    <name type="scientific">Sphingobacterium hotanense</name>
    <dbReference type="NCBI Taxonomy" id="649196"/>
    <lineage>
        <taxon>Bacteria</taxon>
        <taxon>Pseudomonadati</taxon>
        <taxon>Bacteroidota</taxon>
        <taxon>Sphingobacteriia</taxon>
        <taxon>Sphingobacteriales</taxon>
        <taxon>Sphingobacteriaceae</taxon>
        <taxon>Sphingobacterium</taxon>
    </lineage>
</organism>
<comment type="caution">
    <text evidence="2">The sequence shown here is derived from an EMBL/GenBank/DDBJ whole genome shotgun (WGS) entry which is preliminary data.</text>
</comment>
<proteinExistence type="predicted"/>
<dbReference type="Proteomes" id="UP001170954">
    <property type="component" value="Unassembled WGS sequence"/>
</dbReference>
<feature type="signal peptide" evidence="1">
    <location>
        <begin position="1"/>
        <end position="20"/>
    </location>
</feature>